<evidence type="ECO:0000256" key="2">
    <source>
        <dbReference type="ARBA" id="ARBA00022777"/>
    </source>
</evidence>
<keyword evidence="1" id="KW-0808">Transferase</keyword>
<dbReference type="EMBL" id="JAHMHS010000163">
    <property type="protein sequence ID" value="KAK1711189.1"/>
    <property type="molecule type" value="Genomic_DNA"/>
</dbReference>
<dbReference type="Pfam" id="PF00294">
    <property type="entry name" value="PfkB"/>
    <property type="match status" value="1"/>
</dbReference>
<dbReference type="RefSeq" id="XP_060358992.1">
    <property type="nucleotide sequence ID" value="XM_060514891.1"/>
</dbReference>
<gene>
    <name evidence="4" type="ORF">BDZ83DRAFT_757384</name>
</gene>
<dbReference type="GO" id="GO:0016301">
    <property type="term" value="F:kinase activity"/>
    <property type="evidence" value="ECO:0007669"/>
    <property type="project" value="UniProtKB-KW"/>
</dbReference>
<organism evidence="4 5">
    <name type="scientific">Glomerella acutata</name>
    <name type="common">Colletotrichum acutatum</name>
    <dbReference type="NCBI Taxonomy" id="27357"/>
    <lineage>
        <taxon>Eukaryota</taxon>
        <taxon>Fungi</taxon>
        <taxon>Dikarya</taxon>
        <taxon>Ascomycota</taxon>
        <taxon>Pezizomycotina</taxon>
        <taxon>Sordariomycetes</taxon>
        <taxon>Hypocreomycetidae</taxon>
        <taxon>Glomerellales</taxon>
        <taxon>Glomerellaceae</taxon>
        <taxon>Colletotrichum</taxon>
        <taxon>Colletotrichum acutatum species complex</taxon>
    </lineage>
</organism>
<evidence type="ECO:0000256" key="1">
    <source>
        <dbReference type="ARBA" id="ARBA00022679"/>
    </source>
</evidence>
<name>A0AAD8U7R3_GLOAC</name>
<keyword evidence="2" id="KW-0418">Kinase</keyword>
<dbReference type="PANTHER" id="PTHR10584">
    <property type="entry name" value="SUGAR KINASE"/>
    <property type="match status" value="1"/>
</dbReference>
<dbReference type="Proteomes" id="UP001244207">
    <property type="component" value="Unassembled WGS sequence"/>
</dbReference>
<keyword evidence="5" id="KW-1185">Reference proteome</keyword>
<evidence type="ECO:0000313" key="5">
    <source>
        <dbReference type="Proteomes" id="UP001244207"/>
    </source>
</evidence>
<dbReference type="SUPFAM" id="SSF53613">
    <property type="entry name" value="Ribokinase-like"/>
    <property type="match status" value="1"/>
</dbReference>
<comment type="caution">
    <text evidence="4">The sequence shown here is derived from an EMBL/GenBank/DDBJ whole genome shotgun (WGS) entry which is preliminary data.</text>
</comment>
<sequence length="219" mass="23572">MGKAGNDHYGKTLIQKLLENDIDVSGVKEVSSFLPSKRVVMIDKETHESRCVVSPGATAAWTKEDFSYPGQFGGDEWPNLIVAQMEIDKEVVETMIYTAGEAGIPFCLNAAPASPINPALYRFITHLVVSESGAAILLDFTKDKVDKDFPKTAQRLLSLGFENVVITLGAKGAYYADAKLNGHCAGYPVQVMDTTGASDAFTGAYAADYVRQMSSSSGE</sequence>
<dbReference type="Gene3D" id="3.40.1190.20">
    <property type="match status" value="1"/>
</dbReference>
<feature type="domain" description="Carbohydrate kinase PfkB" evidence="3">
    <location>
        <begin position="1"/>
        <end position="214"/>
    </location>
</feature>
<dbReference type="GeneID" id="85398789"/>
<evidence type="ECO:0000313" key="4">
    <source>
        <dbReference type="EMBL" id="KAK1711189.1"/>
    </source>
</evidence>
<dbReference type="AlphaFoldDB" id="A0AAD8U7R3"/>
<accession>A0AAD8U7R3</accession>
<reference evidence="4" key="1">
    <citation type="submission" date="2021-12" db="EMBL/GenBank/DDBJ databases">
        <title>Comparative genomics, transcriptomics and evolutionary studies reveal genomic signatures of adaptation to plant cell wall in hemibiotrophic fungi.</title>
        <authorList>
            <consortium name="DOE Joint Genome Institute"/>
            <person name="Baroncelli R."/>
            <person name="Diaz J.F."/>
            <person name="Benocci T."/>
            <person name="Peng M."/>
            <person name="Battaglia E."/>
            <person name="Haridas S."/>
            <person name="Andreopoulos W."/>
            <person name="Labutti K."/>
            <person name="Pangilinan J."/>
            <person name="Floch G.L."/>
            <person name="Makela M.R."/>
            <person name="Henrissat B."/>
            <person name="Grigoriev I.V."/>
            <person name="Crouch J.A."/>
            <person name="De Vries R.P."/>
            <person name="Sukno S.A."/>
            <person name="Thon M.R."/>
        </authorList>
    </citation>
    <scope>NUCLEOTIDE SEQUENCE</scope>
    <source>
        <strain evidence="4">CBS 112980</strain>
    </source>
</reference>
<dbReference type="PANTHER" id="PTHR10584:SF166">
    <property type="entry name" value="RIBOKINASE"/>
    <property type="match status" value="1"/>
</dbReference>
<dbReference type="InterPro" id="IPR011611">
    <property type="entry name" value="PfkB_dom"/>
</dbReference>
<evidence type="ECO:0000259" key="3">
    <source>
        <dbReference type="Pfam" id="PF00294"/>
    </source>
</evidence>
<proteinExistence type="predicted"/>
<protein>
    <submittedName>
        <fullName evidence="4">Ribokinase-like protein</fullName>
    </submittedName>
</protein>
<dbReference type="InterPro" id="IPR029056">
    <property type="entry name" value="Ribokinase-like"/>
</dbReference>